<dbReference type="InterPro" id="IPR039315">
    <property type="entry name" value="CheW"/>
</dbReference>
<dbReference type="PROSITE" id="PS50851">
    <property type="entry name" value="CHEW"/>
    <property type="match status" value="1"/>
</dbReference>
<dbReference type="Pfam" id="PF01584">
    <property type="entry name" value="CheW"/>
    <property type="match status" value="1"/>
</dbReference>
<dbReference type="eggNOG" id="COG0835">
    <property type="taxonomic scope" value="Bacteria"/>
</dbReference>
<dbReference type="PATRIC" id="fig|1286631.3.peg.2537"/>
<dbReference type="InterPro" id="IPR002545">
    <property type="entry name" value="CheW-lke_dom"/>
</dbReference>
<evidence type="ECO:0000313" key="2">
    <source>
        <dbReference type="EMBL" id="KDB51768.1"/>
    </source>
</evidence>
<feature type="domain" description="CheW-like" evidence="1">
    <location>
        <begin position="25"/>
        <end position="171"/>
    </location>
</feature>
<dbReference type="EMBL" id="AZRA01000067">
    <property type="protein sequence ID" value="KDB51768.1"/>
    <property type="molecule type" value="Genomic_DNA"/>
</dbReference>
<sequence>MIASSLASTSRGHSQLVREDDGSPLHQFLCFALGLEPCAVRIDLVREILEVGHMTPLPLMPAFVRGVMNLRGVVVPVIDLGARLGLPATVIGRRTCIVIVDVCLPDDSGTQTLGVLVDAVQEVINIAESDLEPVPRLGTRIDAAHLRSMVRHRQKATPELDLAAILDPQRLVGLIGEHRQHAQPPH</sequence>
<accession>A0A059KKX8</accession>
<reference evidence="2 3" key="1">
    <citation type="journal article" date="2014" name="FEMS Microbiol. Ecol.">
        <title>Sphaerotilus natans encrusted with nanoball-shaped Fe(III) oxide minerals formed by nitrate-reducing mixotrophic Fe(II) oxidation.</title>
        <authorList>
            <person name="Park S."/>
            <person name="Kim D.H."/>
            <person name="Lee J.H."/>
            <person name="Hur H.G."/>
        </authorList>
    </citation>
    <scope>NUCLEOTIDE SEQUENCE [LARGE SCALE GENOMIC DNA]</scope>
    <source>
        <strain evidence="2 3">DSM 6575</strain>
    </source>
</reference>
<dbReference type="GO" id="GO:0005829">
    <property type="term" value="C:cytosol"/>
    <property type="evidence" value="ECO:0007669"/>
    <property type="project" value="TreeGrafter"/>
</dbReference>
<name>A0A059KKX8_9BURK</name>
<evidence type="ECO:0000313" key="3">
    <source>
        <dbReference type="Proteomes" id="UP000026714"/>
    </source>
</evidence>
<dbReference type="RefSeq" id="WP_037482689.1">
    <property type="nucleotide sequence ID" value="NZ_AZRA01000067.1"/>
</dbReference>
<dbReference type="InterPro" id="IPR036061">
    <property type="entry name" value="CheW-like_dom_sf"/>
</dbReference>
<dbReference type="SUPFAM" id="SSF50341">
    <property type="entry name" value="CheW-like"/>
    <property type="match status" value="1"/>
</dbReference>
<dbReference type="Proteomes" id="UP000026714">
    <property type="component" value="Unassembled WGS sequence"/>
</dbReference>
<dbReference type="SMART" id="SM00260">
    <property type="entry name" value="CheW"/>
    <property type="match status" value="1"/>
</dbReference>
<proteinExistence type="predicted"/>
<comment type="caution">
    <text evidence="2">The sequence shown here is derived from an EMBL/GenBank/DDBJ whole genome shotgun (WGS) entry which is preliminary data.</text>
</comment>
<dbReference type="PANTHER" id="PTHR22617:SF41">
    <property type="entry name" value="CHEMOTAXIS SIGNAL TRANSDUCTION SYSTEM ADAPTOR PROTEIN CHEW"/>
    <property type="match status" value="1"/>
</dbReference>
<dbReference type="Gene3D" id="2.40.50.180">
    <property type="entry name" value="CheA-289, Domain 4"/>
    <property type="match status" value="1"/>
</dbReference>
<dbReference type="GO" id="GO:0007165">
    <property type="term" value="P:signal transduction"/>
    <property type="evidence" value="ECO:0007669"/>
    <property type="project" value="InterPro"/>
</dbReference>
<organism evidence="2 3">
    <name type="scientific">Sphaerotilus natans subsp. natans DSM 6575</name>
    <dbReference type="NCBI Taxonomy" id="1286631"/>
    <lineage>
        <taxon>Bacteria</taxon>
        <taxon>Pseudomonadati</taxon>
        <taxon>Pseudomonadota</taxon>
        <taxon>Betaproteobacteria</taxon>
        <taxon>Burkholderiales</taxon>
        <taxon>Sphaerotilaceae</taxon>
        <taxon>Sphaerotilus</taxon>
    </lineage>
</organism>
<dbReference type="PANTHER" id="PTHR22617">
    <property type="entry name" value="CHEMOTAXIS SENSOR HISTIDINE KINASE-RELATED"/>
    <property type="match status" value="1"/>
</dbReference>
<dbReference type="STRING" id="34103.SAMN05421778_103168"/>
<dbReference type="GO" id="GO:0006935">
    <property type="term" value="P:chemotaxis"/>
    <property type="evidence" value="ECO:0007669"/>
    <property type="project" value="InterPro"/>
</dbReference>
<dbReference type="AlphaFoldDB" id="A0A059KKX8"/>
<protein>
    <submittedName>
        <fullName evidence="2">Chemotaxis signal transduction protein</fullName>
    </submittedName>
</protein>
<gene>
    <name evidence="2" type="ORF">X805_25900</name>
</gene>
<evidence type="ECO:0000259" key="1">
    <source>
        <dbReference type="PROSITE" id="PS50851"/>
    </source>
</evidence>
<dbReference type="Gene3D" id="2.30.30.40">
    <property type="entry name" value="SH3 Domains"/>
    <property type="match status" value="1"/>
</dbReference>
<keyword evidence="3" id="KW-1185">Reference proteome</keyword>